<dbReference type="GO" id="GO:0043093">
    <property type="term" value="P:FtsZ-dependent cytokinesis"/>
    <property type="evidence" value="ECO:0007669"/>
    <property type="project" value="UniProtKB-UniRule"/>
</dbReference>
<name>A0A401UH94_9CLOT</name>
<dbReference type="PANTHER" id="PTHR35798">
    <property type="entry name" value="CELL DIVISION PROTEIN SEPF"/>
    <property type="match status" value="1"/>
</dbReference>
<dbReference type="HAMAP" id="MF_01197">
    <property type="entry name" value="SepF"/>
    <property type="match status" value="1"/>
</dbReference>
<dbReference type="GO" id="GO:0000917">
    <property type="term" value="P:division septum assembly"/>
    <property type="evidence" value="ECO:0007669"/>
    <property type="project" value="UniProtKB-KW"/>
</dbReference>
<comment type="function">
    <text evidence="4 5">Cell division protein that is part of the divisome complex and is recruited early to the Z-ring. Probably stimulates Z-ring formation, perhaps through the cross-linking of FtsZ protofilaments. Its function overlaps with FtsA.</text>
</comment>
<keyword evidence="1 5" id="KW-0132">Cell division</keyword>
<protein>
    <recommendedName>
        <fullName evidence="5">Cell division protein SepF</fullName>
    </recommendedName>
</protein>
<proteinExistence type="inferred from homology"/>
<keyword evidence="5" id="KW-0963">Cytoplasm</keyword>
<dbReference type="Gene3D" id="3.30.110.150">
    <property type="entry name" value="SepF-like protein"/>
    <property type="match status" value="1"/>
</dbReference>
<evidence type="ECO:0000256" key="4">
    <source>
        <dbReference type="ARBA" id="ARBA00044936"/>
    </source>
</evidence>
<evidence type="ECO:0000256" key="1">
    <source>
        <dbReference type="ARBA" id="ARBA00022618"/>
    </source>
</evidence>
<evidence type="ECO:0000256" key="5">
    <source>
        <dbReference type="HAMAP-Rule" id="MF_01197"/>
    </source>
</evidence>
<dbReference type="InterPro" id="IPR023052">
    <property type="entry name" value="Cell_div_SepF"/>
</dbReference>
<evidence type="ECO:0000256" key="2">
    <source>
        <dbReference type="ARBA" id="ARBA00023210"/>
    </source>
</evidence>
<accession>A0A401UH94</accession>
<dbReference type="GO" id="GO:0005737">
    <property type="term" value="C:cytoplasm"/>
    <property type="evidence" value="ECO:0007669"/>
    <property type="project" value="UniProtKB-SubCell"/>
</dbReference>
<dbReference type="Proteomes" id="UP000287872">
    <property type="component" value="Unassembled WGS sequence"/>
</dbReference>
<dbReference type="Pfam" id="PF04472">
    <property type="entry name" value="SepF"/>
    <property type="match status" value="1"/>
</dbReference>
<dbReference type="InterPro" id="IPR007561">
    <property type="entry name" value="Cell_div_SepF/SepF-rel"/>
</dbReference>
<keyword evidence="2 5" id="KW-0717">Septation</keyword>
<dbReference type="AlphaFoldDB" id="A0A401UH94"/>
<evidence type="ECO:0000313" key="7">
    <source>
        <dbReference type="Proteomes" id="UP000287872"/>
    </source>
</evidence>
<organism evidence="6 7">
    <name type="scientific">Clostridium tagluense</name>
    <dbReference type="NCBI Taxonomy" id="360422"/>
    <lineage>
        <taxon>Bacteria</taxon>
        <taxon>Bacillati</taxon>
        <taxon>Bacillota</taxon>
        <taxon>Clostridia</taxon>
        <taxon>Eubacteriales</taxon>
        <taxon>Clostridiaceae</taxon>
        <taxon>Clostridium</taxon>
    </lineage>
</organism>
<dbReference type="InterPro" id="IPR038594">
    <property type="entry name" value="SepF-like_sf"/>
</dbReference>
<sequence length="149" mass="16406">MASKVINKVMGFLGMAEDATDEIEEMETEDDDNMEIESLMTANKKQSKVVNIHTTASTKVVIIKPEDFDEATTISDNLKSRKIVVVNTTGLEAKTGQRLLDFIGGSCFSLGGDLQQVEKGVYILSPSNVEVDNELKNELSSKGIFNWNK</sequence>
<gene>
    <name evidence="5 6" type="primary">sepF</name>
    <name evidence="6" type="ORF">Ctaglu_05560</name>
</gene>
<dbReference type="EMBL" id="BHYK01000003">
    <property type="protein sequence ID" value="GCD08933.1"/>
    <property type="molecule type" value="Genomic_DNA"/>
</dbReference>
<evidence type="ECO:0000313" key="6">
    <source>
        <dbReference type="EMBL" id="GCD08933.1"/>
    </source>
</evidence>
<comment type="caution">
    <text evidence="6">The sequence shown here is derived from an EMBL/GenBank/DDBJ whole genome shotgun (WGS) entry which is preliminary data.</text>
</comment>
<dbReference type="PANTHER" id="PTHR35798:SF1">
    <property type="entry name" value="CELL DIVISION PROTEIN SEPF"/>
    <property type="match status" value="1"/>
</dbReference>
<comment type="subunit">
    <text evidence="5">Homodimer. Interacts with FtsZ.</text>
</comment>
<dbReference type="RefSeq" id="WP_124997885.1">
    <property type="nucleotide sequence ID" value="NZ_BHYK01000003.1"/>
</dbReference>
<reference evidence="6 7" key="1">
    <citation type="submission" date="2018-11" db="EMBL/GenBank/DDBJ databases">
        <title>Genome sequencing and assembly of Clostridium tagluense strain A121.</title>
        <authorList>
            <person name="Murakami T."/>
            <person name="Segawa T."/>
            <person name="Shcherbakova V.A."/>
            <person name="Mori H."/>
            <person name="Yoshimura Y."/>
        </authorList>
    </citation>
    <scope>NUCLEOTIDE SEQUENCE [LARGE SCALE GENOMIC DNA]</scope>
    <source>
        <strain evidence="6 7">A121</strain>
    </source>
</reference>
<keyword evidence="3 5" id="KW-0131">Cell cycle</keyword>
<comment type="subcellular location">
    <subcellularLocation>
        <location evidence="5">Cytoplasm</location>
    </subcellularLocation>
    <text evidence="5">Localizes to the division site, in a FtsZ-dependent manner.</text>
</comment>
<comment type="similarity">
    <text evidence="5">Belongs to the SepF family.</text>
</comment>
<evidence type="ECO:0000256" key="3">
    <source>
        <dbReference type="ARBA" id="ARBA00023306"/>
    </source>
</evidence>
<keyword evidence="7" id="KW-1185">Reference proteome</keyword>
<dbReference type="OrthoDB" id="9815206at2"/>